<proteinExistence type="predicted"/>
<evidence type="ECO:0000313" key="2">
    <source>
        <dbReference type="EMBL" id="RVX20799.1"/>
    </source>
</evidence>
<feature type="region of interest" description="Disordered" evidence="1">
    <location>
        <begin position="32"/>
        <end position="58"/>
    </location>
</feature>
<organism evidence="2 3">
    <name type="scientific">Vitis vinifera</name>
    <name type="common">Grape</name>
    <dbReference type="NCBI Taxonomy" id="29760"/>
    <lineage>
        <taxon>Eukaryota</taxon>
        <taxon>Viridiplantae</taxon>
        <taxon>Streptophyta</taxon>
        <taxon>Embryophyta</taxon>
        <taxon>Tracheophyta</taxon>
        <taxon>Spermatophyta</taxon>
        <taxon>Magnoliopsida</taxon>
        <taxon>eudicotyledons</taxon>
        <taxon>Gunneridae</taxon>
        <taxon>Pentapetalae</taxon>
        <taxon>rosids</taxon>
        <taxon>Vitales</taxon>
        <taxon>Vitaceae</taxon>
        <taxon>Viteae</taxon>
        <taxon>Vitis</taxon>
    </lineage>
</organism>
<feature type="compositionally biased region" description="Low complexity" evidence="1">
    <location>
        <begin position="303"/>
        <end position="313"/>
    </location>
</feature>
<feature type="compositionally biased region" description="Basic and acidic residues" evidence="1">
    <location>
        <begin position="49"/>
        <end position="58"/>
    </location>
</feature>
<dbReference type="EMBL" id="QGNW01000006">
    <property type="protein sequence ID" value="RVX20799.1"/>
    <property type="molecule type" value="Genomic_DNA"/>
</dbReference>
<gene>
    <name evidence="2" type="ORF">CK203_002388</name>
</gene>
<comment type="caution">
    <text evidence="2">The sequence shown here is derived from an EMBL/GenBank/DDBJ whole genome shotgun (WGS) entry which is preliminary data.</text>
</comment>
<feature type="region of interest" description="Disordered" evidence="1">
    <location>
        <begin position="272"/>
        <end position="313"/>
    </location>
</feature>
<evidence type="ECO:0000313" key="3">
    <source>
        <dbReference type="Proteomes" id="UP000288805"/>
    </source>
</evidence>
<name>A0A438KHX6_VITVI</name>
<protein>
    <submittedName>
        <fullName evidence="2">Uncharacterized protein</fullName>
    </submittedName>
</protein>
<reference evidence="2 3" key="1">
    <citation type="journal article" date="2018" name="PLoS Genet.">
        <title>Population sequencing reveals clonal diversity and ancestral inbreeding in the grapevine cultivar Chardonnay.</title>
        <authorList>
            <person name="Roach M.J."/>
            <person name="Johnson D.L."/>
            <person name="Bohlmann J."/>
            <person name="van Vuuren H.J."/>
            <person name="Jones S.J."/>
            <person name="Pretorius I.S."/>
            <person name="Schmidt S.A."/>
            <person name="Borneman A.R."/>
        </authorList>
    </citation>
    <scope>NUCLEOTIDE SEQUENCE [LARGE SCALE GENOMIC DNA]</scope>
    <source>
        <strain evidence="3">cv. Chardonnay</strain>
        <tissue evidence="2">Leaf</tissue>
    </source>
</reference>
<dbReference type="Proteomes" id="UP000288805">
    <property type="component" value="Unassembled WGS sequence"/>
</dbReference>
<evidence type="ECO:0000256" key="1">
    <source>
        <dbReference type="SAM" id="MobiDB-lite"/>
    </source>
</evidence>
<dbReference type="AlphaFoldDB" id="A0A438KHX6"/>
<accession>A0A438KHX6</accession>
<sequence length="313" mass="34834">MANKRSQDPISISPINTLRASPVRDSMMNLHSHPPSHLRRWSVSSPLSEDIRPGDHPLHQGQALHIPRSQLVALLQRKPESQLQDRAIRALVAYYRVSDSFWDDSGGRYQRPMVTQPPIEVIWIVGLDHSTLSYVLTERLSNTSRAQRFIPLTSEVPFGAPDDSKGFLLSPSSIRLLSVYDYASRPDPTVIHFTIDGRHGDIHTLVSFEEGASTQHVSFGCTPTPQHISTSAYGAEEGSYIEALFRISEGFYFGPHHLIMTALFTLKKGPQEEATESRCHSTTIPEPGAPAGPEHPEIPQPEEPQQAEIPTRS</sequence>